<dbReference type="PANTHER" id="PTHR43364:SF6">
    <property type="entry name" value="OXIDOREDUCTASE-RELATED"/>
    <property type="match status" value="1"/>
</dbReference>
<comment type="caution">
    <text evidence="2">The sequence shown here is derived from an EMBL/GenBank/DDBJ whole genome shotgun (WGS) entry which is preliminary data.</text>
</comment>
<feature type="domain" description="NADP-dependent oxidoreductase" evidence="1">
    <location>
        <begin position="15"/>
        <end position="322"/>
    </location>
</feature>
<dbReference type="InterPro" id="IPR036812">
    <property type="entry name" value="NAD(P)_OxRdtase_dom_sf"/>
</dbReference>
<reference evidence="2" key="1">
    <citation type="journal article" date="2014" name="Int. J. Syst. Evol. Microbiol.">
        <title>Complete genome sequence of Corynebacterium casei LMG S-19264T (=DSM 44701T), isolated from a smear-ripened cheese.</title>
        <authorList>
            <consortium name="US DOE Joint Genome Institute (JGI-PGF)"/>
            <person name="Walter F."/>
            <person name="Albersmeier A."/>
            <person name="Kalinowski J."/>
            <person name="Ruckert C."/>
        </authorList>
    </citation>
    <scope>NUCLEOTIDE SEQUENCE</scope>
    <source>
        <strain evidence="2">CGMCC 4.7306</strain>
    </source>
</reference>
<dbReference type="Proteomes" id="UP000613840">
    <property type="component" value="Unassembled WGS sequence"/>
</dbReference>
<evidence type="ECO:0000259" key="1">
    <source>
        <dbReference type="Pfam" id="PF00248"/>
    </source>
</evidence>
<protein>
    <submittedName>
        <fullName evidence="2">Oxidoreductase</fullName>
    </submittedName>
</protein>
<dbReference type="EMBL" id="BMMZ01000009">
    <property type="protein sequence ID" value="GGL72920.1"/>
    <property type="molecule type" value="Genomic_DNA"/>
</dbReference>
<dbReference type="RefSeq" id="WP_188896574.1">
    <property type="nucleotide sequence ID" value="NZ_BMMZ01000009.1"/>
</dbReference>
<dbReference type="SUPFAM" id="SSF51430">
    <property type="entry name" value="NAD(P)-linked oxidoreductase"/>
    <property type="match status" value="1"/>
</dbReference>
<dbReference type="Gene3D" id="3.20.20.100">
    <property type="entry name" value="NADP-dependent oxidoreductase domain"/>
    <property type="match status" value="1"/>
</dbReference>
<evidence type="ECO:0000313" key="2">
    <source>
        <dbReference type="EMBL" id="GGL72920.1"/>
    </source>
</evidence>
<accession>A0A917SCT5</accession>
<dbReference type="AlphaFoldDB" id="A0A917SCT5"/>
<gene>
    <name evidence="2" type="ORF">GCM10011575_34010</name>
</gene>
<dbReference type="GO" id="GO:0005829">
    <property type="term" value="C:cytosol"/>
    <property type="evidence" value="ECO:0007669"/>
    <property type="project" value="TreeGrafter"/>
</dbReference>
<organism evidence="2 3">
    <name type="scientific">Microlunatus endophyticus</name>
    <dbReference type="NCBI Taxonomy" id="1716077"/>
    <lineage>
        <taxon>Bacteria</taxon>
        <taxon>Bacillati</taxon>
        <taxon>Actinomycetota</taxon>
        <taxon>Actinomycetes</taxon>
        <taxon>Propionibacteriales</taxon>
        <taxon>Propionibacteriaceae</taxon>
        <taxon>Microlunatus</taxon>
    </lineage>
</organism>
<dbReference type="InterPro" id="IPR050523">
    <property type="entry name" value="AKR_Detox_Biosynth"/>
</dbReference>
<reference evidence="2" key="2">
    <citation type="submission" date="2020-09" db="EMBL/GenBank/DDBJ databases">
        <authorList>
            <person name="Sun Q."/>
            <person name="Zhou Y."/>
        </authorList>
    </citation>
    <scope>NUCLEOTIDE SEQUENCE</scope>
    <source>
        <strain evidence="2">CGMCC 4.7306</strain>
    </source>
</reference>
<dbReference type="PANTHER" id="PTHR43364">
    <property type="entry name" value="NADH-SPECIFIC METHYLGLYOXAL REDUCTASE-RELATED"/>
    <property type="match status" value="1"/>
</dbReference>
<sequence length="324" mass="35701">MTDQPTADAIDDPDLVLGIMRFGTATDEQTAFTLLDAYLDAGGVWLDTADCYSYWADPEGRSGQSEAVLGRWLSARPGARDRIRIATKVGCVPVPRSVNPAGTEGLSAEVIEAGITGSLARMRTDHVDLYWAHRDDLAVPQEETVGSFLGLIADGRISRWGYSNAALWRFERARGIALSAGGTPPTAMQLRYSYLQPRPFVRDHIHDHRYGWVTDETLNYASCNPGTGIWAYSSLLNGAYDRSDKPINAAYDHPGNTRRLAVLERLAKELGLSRTELVIAWMSNSRPKVAPIAGVSTLEQLEEALRGSRLRLPEDVMAQLDEPW</sequence>
<dbReference type="InterPro" id="IPR023210">
    <property type="entry name" value="NADP_OxRdtase_dom"/>
</dbReference>
<keyword evidence="3" id="KW-1185">Reference proteome</keyword>
<proteinExistence type="predicted"/>
<dbReference type="Pfam" id="PF00248">
    <property type="entry name" value="Aldo_ket_red"/>
    <property type="match status" value="1"/>
</dbReference>
<name>A0A917SCT5_9ACTN</name>
<evidence type="ECO:0000313" key="3">
    <source>
        <dbReference type="Proteomes" id="UP000613840"/>
    </source>
</evidence>